<proteinExistence type="predicted"/>
<accession>A0A5B8XM19</accession>
<gene>
    <name evidence="1" type="ORF">FRD01_01825</name>
</gene>
<dbReference type="EMBL" id="CP042467">
    <property type="protein sequence ID" value="QED26018.1"/>
    <property type="molecule type" value="Genomic_DNA"/>
</dbReference>
<dbReference type="Proteomes" id="UP000321595">
    <property type="component" value="Chromosome"/>
</dbReference>
<dbReference type="RefSeq" id="WP_146957095.1">
    <property type="nucleotide sequence ID" value="NZ_CP042467.1"/>
</dbReference>
<reference evidence="1 2" key="1">
    <citation type="submission" date="2019-08" db="EMBL/GenBank/DDBJ databases">
        <authorList>
            <person name="Liang Q."/>
        </authorList>
    </citation>
    <scope>NUCLEOTIDE SEQUENCE [LARGE SCALE GENOMIC DNA]</scope>
    <source>
        <strain evidence="1 2">V1718</strain>
    </source>
</reference>
<sequence length="830" mass="90449">MLLLANALVGCGSVKPTSNELFGHAIGLEAPVFKRPLGALELMKDGRWALMWAPDAQAVDLGAGQLVALGDLDQSFRHVFQVVEPTSWGAFVRRLDTDPLRPKISGNIVPLPARLDPASADRWRICQGSGPITQSPCVDAYPDGTLFRVFTPELSGFAKPSAVFRAGDPLSFRGTIAADWIALPAGFVPAFRESRVASDGCDLTRANLDVVPFEVPNTLTPLKVEELAFEAGVDALLKCESGKVVAHIPFILRASLYDEQSTRRSPPYLAAQPLSAPDIYVREVAELAAALGAGDHQVATFILGTLDTKLNEILERGAEIPASVRDIDLALFLSDSATQGAWNPEQSVGWTLAHSRIHGWLDNTGEATRLWMKIPEMIKAGDQPSSMGWVLWTEFLNTEQKGTHGSRENLALSASKIGADWEMAMAVYIGLTKDPAILDQTQSSFSDRERWKAAVPDAKQSRALDVYGRSFSGATAEKLGRVGYSAWRVPFETPDSLAGALMARKFGQEVDLSRFFEVGLKVECEEIGRLQALALHKESTDDQSFWLVSDALPAACSSDTRILEMSPPDEDARVFYSILMRLVQEGKIKVESYATLVDFAKTPGEVCEQWTLADAFRFAADGEFQDATDSLGLYQQCSTRSLEDAATQLRLLVDFMQTLRLTVMGDSKLTSAVQAVLGQDAYEGCVGKKPLEYDLQALIPTEVQTLVPSTSIKAKGEILQDAATMLAEAGGELESLRAQLGSPYEDEQLKALDALEKTFANLGHQSGIARVRFLQAHGDKTSLRKLSAAEREQLDAIRTKGFEQADETLPMNQVLCTLPQSKRDGPPILE</sequence>
<name>A0A5B8XM19_9DELT</name>
<dbReference type="AlphaFoldDB" id="A0A5B8XM19"/>
<keyword evidence="2" id="KW-1185">Reference proteome</keyword>
<evidence type="ECO:0000313" key="2">
    <source>
        <dbReference type="Proteomes" id="UP000321595"/>
    </source>
</evidence>
<organism evidence="1 2">
    <name type="scientific">Microvenator marinus</name>
    <dbReference type="NCBI Taxonomy" id="2600177"/>
    <lineage>
        <taxon>Bacteria</taxon>
        <taxon>Deltaproteobacteria</taxon>
        <taxon>Bradymonadales</taxon>
        <taxon>Microvenatoraceae</taxon>
        <taxon>Microvenator</taxon>
    </lineage>
</organism>
<evidence type="ECO:0000313" key="1">
    <source>
        <dbReference type="EMBL" id="QED26018.1"/>
    </source>
</evidence>
<protein>
    <submittedName>
        <fullName evidence="1">Uncharacterized protein</fullName>
    </submittedName>
</protein>
<dbReference type="KEGG" id="bbae:FRD01_01825"/>